<gene>
    <name evidence="2" type="ORF">AVEN_87556_1</name>
</gene>
<evidence type="ECO:0000259" key="1">
    <source>
        <dbReference type="Pfam" id="PF09172"/>
    </source>
</evidence>
<comment type="caution">
    <text evidence="2">The sequence shown here is derived from an EMBL/GenBank/DDBJ whole genome shotgun (WGS) entry which is preliminary data.</text>
</comment>
<dbReference type="GO" id="GO:0005319">
    <property type="term" value="F:lipid transporter activity"/>
    <property type="evidence" value="ECO:0007669"/>
    <property type="project" value="InterPro"/>
</dbReference>
<dbReference type="Proteomes" id="UP000499080">
    <property type="component" value="Unassembled WGS sequence"/>
</dbReference>
<name>A0A4Y2A235_ARAVE</name>
<dbReference type="InterPro" id="IPR015255">
    <property type="entry name" value="Vitellinogen_open_b-sht"/>
</dbReference>
<reference evidence="2 3" key="1">
    <citation type="journal article" date="2019" name="Sci. Rep.">
        <title>Orb-weaving spider Araneus ventricosus genome elucidates the spidroin gene catalogue.</title>
        <authorList>
            <person name="Kono N."/>
            <person name="Nakamura H."/>
            <person name="Ohtoshi R."/>
            <person name="Moran D.A.P."/>
            <person name="Shinohara A."/>
            <person name="Yoshida Y."/>
            <person name="Fujiwara M."/>
            <person name="Mori M."/>
            <person name="Tomita M."/>
            <person name="Arakawa K."/>
        </authorList>
    </citation>
    <scope>NUCLEOTIDE SEQUENCE [LARGE SCALE GENOMIC DNA]</scope>
</reference>
<dbReference type="AlphaFoldDB" id="A0A4Y2A235"/>
<evidence type="ECO:0000313" key="3">
    <source>
        <dbReference type="Proteomes" id="UP000499080"/>
    </source>
</evidence>
<feature type="domain" description="Vitellinogen open beta-sheet" evidence="1">
    <location>
        <begin position="10"/>
        <end position="90"/>
    </location>
</feature>
<dbReference type="EMBL" id="BGPR01079272">
    <property type="protein sequence ID" value="GBL73750.1"/>
    <property type="molecule type" value="Genomic_DNA"/>
</dbReference>
<organism evidence="2 3">
    <name type="scientific">Araneus ventricosus</name>
    <name type="common">Orbweaver spider</name>
    <name type="synonym">Epeira ventricosa</name>
    <dbReference type="NCBI Taxonomy" id="182803"/>
    <lineage>
        <taxon>Eukaryota</taxon>
        <taxon>Metazoa</taxon>
        <taxon>Ecdysozoa</taxon>
        <taxon>Arthropoda</taxon>
        <taxon>Chelicerata</taxon>
        <taxon>Arachnida</taxon>
        <taxon>Araneae</taxon>
        <taxon>Araneomorphae</taxon>
        <taxon>Entelegynae</taxon>
        <taxon>Araneoidea</taxon>
        <taxon>Araneidae</taxon>
        <taxon>Araneus</taxon>
    </lineage>
</organism>
<feature type="non-terminal residue" evidence="2">
    <location>
        <position position="102"/>
    </location>
</feature>
<dbReference type="InterPro" id="IPR015819">
    <property type="entry name" value="Lipid_transp_b-sht_shell"/>
</dbReference>
<accession>A0A4Y2A235</accession>
<evidence type="ECO:0000313" key="2">
    <source>
        <dbReference type="EMBL" id="GBL73750.1"/>
    </source>
</evidence>
<proteinExistence type="predicted"/>
<protein>
    <recommendedName>
        <fullName evidence="1">Vitellinogen open beta-sheet domain-containing protein</fullName>
    </recommendedName>
</protein>
<keyword evidence="3" id="KW-1185">Reference proteome</keyword>
<dbReference type="Pfam" id="PF09172">
    <property type="entry name" value="Vit_open_b-sht"/>
    <property type="match status" value="1"/>
</dbReference>
<feature type="non-terminal residue" evidence="2">
    <location>
        <position position="1"/>
    </location>
</feature>
<dbReference type="SUPFAM" id="SSF56968">
    <property type="entry name" value="Lipovitellin-phosvitin complex, beta-sheet shell regions"/>
    <property type="match status" value="1"/>
</dbReference>
<sequence>INLPVVDYEPMHGEFFMKHMGNHLSFFHFDDSFFEGFFKEGRFAIPNIPAAYQKVPPFFYQRFMLTVDKMYIIPSESGVPIIFDYKQPVYYYHKNKESSFKV</sequence>